<dbReference type="PANTHER" id="PTHR11054">
    <property type="entry name" value="6-PHOSPHOGLUCONOLACTONASE"/>
    <property type="match status" value="1"/>
</dbReference>
<dbReference type="InterPro" id="IPR039104">
    <property type="entry name" value="6PGL"/>
</dbReference>
<dbReference type="GO" id="GO:0006098">
    <property type="term" value="P:pentose-phosphate shunt"/>
    <property type="evidence" value="ECO:0007669"/>
    <property type="project" value="UniProtKB-UniPathway"/>
</dbReference>
<evidence type="ECO:0000259" key="8">
    <source>
        <dbReference type="Pfam" id="PF01182"/>
    </source>
</evidence>
<comment type="catalytic activity">
    <reaction evidence="1 7">
        <text>6-phospho-D-glucono-1,5-lactone + H2O = 6-phospho-D-gluconate + H(+)</text>
        <dbReference type="Rhea" id="RHEA:12556"/>
        <dbReference type="ChEBI" id="CHEBI:15377"/>
        <dbReference type="ChEBI" id="CHEBI:15378"/>
        <dbReference type="ChEBI" id="CHEBI:57955"/>
        <dbReference type="ChEBI" id="CHEBI:58759"/>
        <dbReference type="EC" id="3.1.1.31"/>
    </reaction>
</comment>
<evidence type="ECO:0000256" key="2">
    <source>
        <dbReference type="ARBA" id="ARBA00002681"/>
    </source>
</evidence>
<comment type="caution">
    <text evidence="9">The sequence shown here is derived from an EMBL/GenBank/DDBJ whole genome shotgun (WGS) entry which is preliminary data.</text>
</comment>
<evidence type="ECO:0000256" key="6">
    <source>
        <dbReference type="ARBA" id="ARBA00020337"/>
    </source>
</evidence>
<dbReference type="Gene3D" id="3.40.50.1360">
    <property type="match status" value="1"/>
</dbReference>
<dbReference type="PANTHER" id="PTHR11054:SF0">
    <property type="entry name" value="6-PHOSPHOGLUCONOLACTONASE"/>
    <property type="match status" value="1"/>
</dbReference>
<evidence type="ECO:0000256" key="3">
    <source>
        <dbReference type="ARBA" id="ARBA00004961"/>
    </source>
</evidence>
<dbReference type="GO" id="GO:0005975">
    <property type="term" value="P:carbohydrate metabolic process"/>
    <property type="evidence" value="ECO:0007669"/>
    <property type="project" value="UniProtKB-UniRule"/>
</dbReference>
<dbReference type="CDD" id="cd01400">
    <property type="entry name" value="6PGL"/>
    <property type="match status" value="1"/>
</dbReference>
<dbReference type="RefSeq" id="WP_150023521.1">
    <property type="nucleotide sequence ID" value="NZ_VWOJ01000003.1"/>
</dbReference>
<reference evidence="9 10" key="1">
    <citation type="submission" date="2019-09" db="EMBL/GenBank/DDBJ databases">
        <authorList>
            <person name="Kevbrin V."/>
            <person name="Grouzdev D.S."/>
        </authorList>
    </citation>
    <scope>NUCLEOTIDE SEQUENCE [LARGE SCALE GENOMIC DNA]</scope>
    <source>
        <strain evidence="9 10">G-192</strain>
    </source>
</reference>
<sequence>MTAMKAERLREFSSAASAADSVAHDIAAALEAGLRERDVAVFAASGGSTPRPVYQALSGIDLDWARIHVVLADERWVDPGEAGSNETFIRETLLHDRAASARLTGLKSAHDGPQAGADAINARLSALPRPFDAVVLGMGDDGHSLSWFPHAQGLDQALNAKGPLACAITAHASAVTGVHTQRMTLTRAALNGVRRADLLTSGASKRAALEAALAHGPVADMPVRALLQDQHLPLTISWWP</sequence>
<comment type="similarity">
    <text evidence="4 7">Belongs to the glucosamine/galactosamine-6-phosphate isomerase family. 6-phosphogluconolactonase subfamily.</text>
</comment>
<evidence type="ECO:0000313" key="10">
    <source>
        <dbReference type="Proteomes" id="UP000325122"/>
    </source>
</evidence>
<dbReference type="NCBIfam" id="TIGR01198">
    <property type="entry name" value="pgl"/>
    <property type="match status" value="1"/>
</dbReference>
<gene>
    <name evidence="7 9" type="primary">pgl</name>
    <name evidence="9" type="ORF">F1654_10590</name>
</gene>
<evidence type="ECO:0000256" key="5">
    <source>
        <dbReference type="ARBA" id="ARBA00013198"/>
    </source>
</evidence>
<evidence type="ECO:0000256" key="4">
    <source>
        <dbReference type="ARBA" id="ARBA00010662"/>
    </source>
</evidence>
<dbReference type="EC" id="3.1.1.31" evidence="5 7"/>
<name>A0A5M6ZDH9_9PROT</name>
<feature type="domain" description="Glucosamine/galactosamine-6-phosphate isomerase" evidence="8">
    <location>
        <begin position="14"/>
        <end position="228"/>
    </location>
</feature>
<dbReference type="EMBL" id="VWOJ01000003">
    <property type="protein sequence ID" value="KAA5802270.1"/>
    <property type="molecule type" value="Genomic_DNA"/>
</dbReference>
<evidence type="ECO:0000256" key="1">
    <source>
        <dbReference type="ARBA" id="ARBA00000832"/>
    </source>
</evidence>
<evidence type="ECO:0000313" key="9">
    <source>
        <dbReference type="EMBL" id="KAA5802270.1"/>
    </source>
</evidence>
<comment type="function">
    <text evidence="2 7">Hydrolysis of 6-phosphogluconolactone to 6-phosphogluconate.</text>
</comment>
<dbReference type="AlphaFoldDB" id="A0A5M6ZDH9"/>
<dbReference type="UniPathway" id="UPA00115">
    <property type="reaction ID" value="UER00409"/>
</dbReference>
<dbReference type="Proteomes" id="UP000325122">
    <property type="component" value="Unassembled WGS sequence"/>
</dbReference>
<accession>A0A5M6ZDH9</accession>
<evidence type="ECO:0000256" key="7">
    <source>
        <dbReference type="RuleBase" id="RU365095"/>
    </source>
</evidence>
<keyword evidence="10" id="KW-1185">Reference proteome</keyword>
<proteinExistence type="inferred from homology"/>
<comment type="pathway">
    <text evidence="3 7">Carbohydrate degradation; pentose phosphate pathway; D-ribulose 5-phosphate from D-glucose 6-phosphate (oxidative stage): step 2/3.</text>
</comment>
<dbReference type="InterPro" id="IPR037171">
    <property type="entry name" value="NagB/RpiA_transferase-like"/>
</dbReference>
<keyword evidence="7 9" id="KW-0378">Hydrolase</keyword>
<dbReference type="InterPro" id="IPR006148">
    <property type="entry name" value="Glc/Gal-6P_isomerase"/>
</dbReference>
<dbReference type="Pfam" id="PF01182">
    <property type="entry name" value="Glucosamine_iso"/>
    <property type="match status" value="1"/>
</dbReference>
<dbReference type="InterPro" id="IPR005900">
    <property type="entry name" value="6-phosphogluconolactonase_DevB"/>
</dbReference>
<protein>
    <recommendedName>
        <fullName evidence="6 7">6-phosphogluconolactonase</fullName>
        <shortName evidence="7">6PGL</shortName>
        <ecNumber evidence="5 7">3.1.1.31</ecNumber>
    </recommendedName>
</protein>
<dbReference type="SUPFAM" id="SSF100950">
    <property type="entry name" value="NagB/RpiA/CoA transferase-like"/>
    <property type="match status" value="1"/>
</dbReference>
<organism evidence="9 10">
    <name type="scientific">Alkalicaulis satelles</name>
    <dbReference type="NCBI Taxonomy" id="2609175"/>
    <lineage>
        <taxon>Bacteria</taxon>
        <taxon>Pseudomonadati</taxon>
        <taxon>Pseudomonadota</taxon>
        <taxon>Alphaproteobacteria</taxon>
        <taxon>Maricaulales</taxon>
        <taxon>Maricaulaceae</taxon>
        <taxon>Alkalicaulis</taxon>
    </lineage>
</organism>
<dbReference type="GO" id="GO:0017057">
    <property type="term" value="F:6-phosphogluconolactonase activity"/>
    <property type="evidence" value="ECO:0007669"/>
    <property type="project" value="UniProtKB-UniRule"/>
</dbReference>